<evidence type="ECO:0000313" key="2">
    <source>
        <dbReference type="Proteomes" id="UP000028922"/>
    </source>
</evidence>
<accession>A0A086CIU2</accession>
<dbReference type="AlphaFoldDB" id="A0A086CIU2"/>
<keyword evidence="1" id="KW-0378">Hydrolase</keyword>
<gene>
    <name evidence="1" type="ORF">ucyna2_00170</name>
</gene>
<dbReference type="STRING" id="1527444.ucyna2_00170"/>
<dbReference type="GO" id="GO:0006508">
    <property type="term" value="P:proteolysis"/>
    <property type="evidence" value="ECO:0007669"/>
    <property type="project" value="UniProtKB-KW"/>
</dbReference>
<organism evidence="1 2">
    <name type="scientific">Candidatus Atelocyanobacterium thalassa isolate SIO64986</name>
    <dbReference type="NCBI Taxonomy" id="1527444"/>
    <lineage>
        <taxon>Bacteria</taxon>
        <taxon>Bacillati</taxon>
        <taxon>Cyanobacteriota</taxon>
        <taxon>Cyanophyceae</taxon>
        <taxon>Oscillatoriophycideae</taxon>
        <taxon>Chroococcales</taxon>
        <taxon>Aphanothecaceae</taxon>
        <taxon>Candidatus Atelocyanobacterium</taxon>
        <taxon>Candidatus Atelocyanobacterium thalassae</taxon>
    </lineage>
</organism>
<comment type="caution">
    <text evidence="1">The sequence shown here is derived from an EMBL/GenBank/DDBJ whole genome shotgun (WGS) entry which is preliminary data.</text>
</comment>
<keyword evidence="1" id="KW-0645">Protease</keyword>
<dbReference type="PATRIC" id="fig|1527444.3.peg.165"/>
<dbReference type="EMBL" id="JPSP01000001">
    <property type="protein sequence ID" value="KFF42106.1"/>
    <property type="molecule type" value="Genomic_DNA"/>
</dbReference>
<evidence type="ECO:0000313" key="1">
    <source>
        <dbReference type="EMBL" id="KFF42106.1"/>
    </source>
</evidence>
<dbReference type="InterPro" id="IPR024079">
    <property type="entry name" value="MetalloPept_cat_dom_sf"/>
</dbReference>
<dbReference type="Proteomes" id="UP000028922">
    <property type="component" value="Unassembled WGS sequence"/>
</dbReference>
<dbReference type="Gene3D" id="3.40.390.10">
    <property type="entry name" value="Collagenase (Catalytic Domain)"/>
    <property type="match status" value="1"/>
</dbReference>
<dbReference type="SUPFAM" id="SSF55486">
    <property type="entry name" value="Metalloproteases ('zincins'), catalytic domain"/>
    <property type="match status" value="1"/>
</dbReference>
<proteinExistence type="predicted"/>
<protein>
    <submittedName>
        <fullName evidence="1">Putative Zn-dependent protease</fullName>
    </submittedName>
</protein>
<reference evidence="1 2" key="1">
    <citation type="submission" date="2014-08" db="EMBL/GenBank/DDBJ databases">
        <title>Comparative genomics reveals surprising divergence of two closely related strains of uncultivated UCYN-A cyanobacteria.</title>
        <authorList>
            <person name="Bombar D."/>
            <person name="Heller P."/>
            <person name="Sanchez-Baracaldo P."/>
            <person name="Carter B.J."/>
            <person name="Zert J.P."/>
        </authorList>
    </citation>
    <scope>NUCLEOTIDE SEQUENCE [LARGE SCALE GENOMIC DNA]</scope>
</reference>
<name>A0A086CIU2_9CHRO</name>
<dbReference type="GO" id="GO:0008237">
    <property type="term" value="F:metallopeptidase activity"/>
    <property type="evidence" value="ECO:0007669"/>
    <property type="project" value="InterPro"/>
</dbReference>
<dbReference type="eggNOG" id="COG5549">
    <property type="taxonomic scope" value="Bacteria"/>
</dbReference>
<sequence length="258" mass="29830">MVFFNYLKLLIIIFGLFIPKISTLCAQDNDFINFLSLPQTHPLPITLKQVNDQSYSNNYLNIIKSDLIGYLVWSRFPVKVYIDKINYSNIDQISTEQLRINQWFSIVKKAIFEWSFYLPIVETSNIELAEIIISRTEPPLMIKNLLRKEHLQIIKAKTAQTSYKFYIHNDILLHSMMINISSNLGEISTLSAARHELGHGLGIWGHSMDKGDVLYYSSTNLLTPISSKDINTLKQIYKQPTRLGWKVFNNKKLSIGEL</sequence>